<feature type="region of interest" description="Disordered" evidence="3">
    <location>
        <begin position="90"/>
        <end position="125"/>
    </location>
</feature>
<dbReference type="EMBL" id="CP063767">
    <property type="protein sequence ID" value="QOY61220.1"/>
    <property type="molecule type" value="Genomic_DNA"/>
</dbReference>
<dbReference type="AlphaFoldDB" id="A0A7S7M9K1"/>
<dbReference type="SUPFAM" id="SSF75620">
    <property type="entry name" value="Release factor"/>
    <property type="match status" value="1"/>
</dbReference>
<evidence type="ECO:0000313" key="5">
    <source>
        <dbReference type="EMBL" id="QOY61220.1"/>
    </source>
</evidence>
<dbReference type="InterPro" id="IPR045853">
    <property type="entry name" value="Pep_chain_release_fac_I_sf"/>
</dbReference>
<accession>A0A7S7M9K1</accession>
<keyword evidence="6" id="KW-1185">Reference proteome</keyword>
<feature type="domain" description="Prokaryotic-type class I peptide chain release factors" evidence="4">
    <location>
        <begin position="32"/>
        <end position="48"/>
    </location>
</feature>
<reference evidence="5 6" key="1">
    <citation type="submission" date="2020-10" db="EMBL/GenBank/DDBJ databases">
        <title>Olsenella immobilis sp.nov., isolated from the mud in a fermentation cellar used for the production of Chinese strong-flavoured liquor.</title>
        <authorList>
            <person name="Lu L."/>
        </authorList>
    </citation>
    <scope>NUCLEOTIDE SEQUENCE [LARGE SCALE GENOMIC DNA]</scope>
    <source>
        <strain evidence="5 6">LZLJ-2</strain>
    </source>
</reference>
<dbReference type="InterPro" id="IPR000352">
    <property type="entry name" value="Pep_chain_release_fac_I"/>
</dbReference>
<gene>
    <name evidence="5" type="ORF">INP52_03200</name>
</gene>
<feature type="compositionally biased region" description="Basic and acidic residues" evidence="3">
    <location>
        <begin position="114"/>
        <end position="125"/>
    </location>
</feature>
<comment type="similarity">
    <text evidence="1">Belongs to the prokaryotic/mitochondrial release factor family.</text>
</comment>
<dbReference type="PANTHER" id="PTHR43804">
    <property type="entry name" value="LD18447P"/>
    <property type="match status" value="1"/>
</dbReference>
<evidence type="ECO:0000313" key="6">
    <source>
        <dbReference type="Proteomes" id="UP000593735"/>
    </source>
</evidence>
<dbReference type="GO" id="GO:0003747">
    <property type="term" value="F:translation release factor activity"/>
    <property type="evidence" value="ECO:0007669"/>
    <property type="project" value="InterPro"/>
</dbReference>
<dbReference type="Proteomes" id="UP000593735">
    <property type="component" value="Chromosome"/>
</dbReference>
<dbReference type="KEGG" id="tio:INP52_03200"/>
<proteinExistence type="inferred from homology"/>
<evidence type="ECO:0000259" key="4">
    <source>
        <dbReference type="PROSITE" id="PS00745"/>
    </source>
</evidence>
<evidence type="ECO:0000256" key="3">
    <source>
        <dbReference type="SAM" id="MobiDB-lite"/>
    </source>
</evidence>
<sequence length="125" mass="14245">MNETNLTYTDYARLARTPLGELVRACDVQAFHATGPGGQGVNTADSAVRMVHRPTGIAVVSRESRSQYRNRQLCLQKLRAIFEERAIPPQVRHKTKVSRTQKRHRLADKRHRSELKGLRRSVGEE</sequence>
<evidence type="ECO:0000256" key="1">
    <source>
        <dbReference type="ARBA" id="ARBA00010835"/>
    </source>
</evidence>
<keyword evidence="2" id="KW-0488">Methylation</keyword>
<protein>
    <submittedName>
        <fullName evidence="5">Peptide chain release factor-like protein</fullName>
    </submittedName>
</protein>
<dbReference type="InterPro" id="IPR050057">
    <property type="entry name" value="Prokaryotic/Mito_RF"/>
</dbReference>
<dbReference type="PROSITE" id="PS00745">
    <property type="entry name" value="RF_PROK_I"/>
    <property type="match status" value="1"/>
</dbReference>
<evidence type="ECO:0000256" key="2">
    <source>
        <dbReference type="ARBA" id="ARBA00022481"/>
    </source>
</evidence>
<name>A0A7S7M9K1_9ACTN</name>
<dbReference type="PANTHER" id="PTHR43804:SF7">
    <property type="entry name" value="LD18447P"/>
    <property type="match status" value="1"/>
</dbReference>
<dbReference type="Gene3D" id="3.30.160.20">
    <property type="match status" value="1"/>
</dbReference>
<organism evidence="5 6">
    <name type="scientific">Thermophilibacter immobilis</name>
    <dbReference type="NCBI Taxonomy" id="2779519"/>
    <lineage>
        <taxon>Bacteria</taxon>
        <taxon>Bacillati</taxon>
        <taxon>Actinomycetota</taxon>
        <taxon>Coriobacteriia</taxon>
        <taxon>Coriobacteriales</taxon>
        <taxon>Atopobiaceae</taxon>
        <taxon>Thermophilibacter</taxon>
    </lineage>
</organism>
<feature type="compositionally biased region" description="Basic residues" evidence="3">
    <location>
        <begin position="91"/>
        <end position="113"/>
    </location>
</feature>
<dbReference type="Pfam" id="PF00472">
    <property type="entry name" value="RF-1"/>
    <property type="match status" value="1"/>
</dbReference>